<dbReference type="OrthoDB" id="11324at2157"/>
<name>A0A2H1EG47_9ARCH</name>
<dbReference type="AlphaFoldDB" id="A0A2H1EG47"/>
<dbReference type="GO" id="GO:0000160">
    <property type="term" value="P:phosphorelay signal transduction system"/>
    <property type="evidence" value="ECO:0007669"/>
    <property type="project" value="InterPro"/>
</dbReference>
<accession>A0A2H1EG47</accession>
<evidence type="ECO:0000313" key="1">
    <source>
        <dbReference type="EMBL" id="SHO45047.1"/>
    </source>
</evidence>
<organism evidence="1 2">
    <name type="scientific">Nitrosotalea sinensis</name>
    <dbReference type="NCBI Taxonomy" id="1499975"/>
    <lineage>
        <taxon>Archaea</taxon>
        <taxon>Nitrososphaerota</taxon>
        <taxon>Nitrososphaeria</taxon>
        <taxon>Nitrosotaleales</taxon>
        <taxon>Nitrosotaleaceae</taxon>
        <taxon>Nitrosotalea</taxon>
    </lineage>
</organism>
<dbReference type="RefSeq" id="WP_133124050.1">
    <property type="nucleotide sequence ID" value="NZ_FRFC01000003.1"/>
</dbReference>
<sequence>MALSESHRQLFIDECSRLTVLVCECLSALEKDPSDADTIEKMVNAADVIRGGARFLQDKNMEQSAQLLIELFKGAQDVRERQEGFNVVSNLFGRLTPLSTLN</sequence>
<proteinExistence type="predicted"/>
<reference evidence="2" key="1">
    <citation type="submission" date="2016-12" db="EMBL/GenBank/DDBJ databases">
        <authorList>
            <person name="Herbold C."/>
        </authorList>
    </citation>
    <scope>NUCLEOTIDE SEQUENCE [LARGE SCALE GENOMIC DNA]</scope>
</reference>
<dbReference type="InterPro" id="IPR036641">
    <property type="entry name" value="HPT_dom_sf"/>
</dbReference>
<dbReference type="EMBL" id="FRFC01000003">
    <property type="protein sequence ID" value="SHO45047.1"/>
    <property type="molecule type" value="Genomic_DNA"/>
</dbReference>
<protein>
    <submittedName>
        <fullName evidence="1">Uncharacterized protein</fullName>
    </submittedName>
</protein>
<gene>
    <name evidence="1" type="ORF">NSIN_20521</name>
</gene>
<dbReference type="Proteomes" id="UP000232412">
    <property type="component" value="Unassembled WGS sequence"/>
</dbReference>
<evidence type="ECO:0000313" key="2">
    <source>
        <dbReference type="Proteomes" id="UP000232412"/>
    </source>
</evidence>
<dbReference type="SUPFAM" id="SSF47226">
    <property type="entry name" value="Histidine-containing phosphotransfer domain, HPT domain"/>
    <property type="match status" value="1"/>
</dbReference>
<dbReference type="Gene3D" id="1.20.120.160">
    <property type="entry name" value="HPT domain"/>
    <property type="match status" value="1"/>
</dbReference>
<keyword evidence="2" id="KW-1185">Reference proteome</keyword>